<keyword evidence="6 10" id="KW-0812">Transmembrane</keyword>
<dbReference type="PANTHER" id="PTHR35091:SF2">
    <property type="entry name" value="FLAGELLAR PROTEIN FLIL"/>
    <property type="match status" value="1"/>
</dbReference>
<keyword evidence="4" id="KW-1003">Cell membrane</keyword>
<keyword evidence="8 10" id="KW-1133">Transmembrane helix</keyword>
<keyword evidence="13" id="KW-1185">Reference proteome</keyword>
<feature type="transmembrane region" description="Helical" evidence="10">
    <location>
        <begin position="18"/>
        <end position="39"/>
    </location>
</feature>
<keyword evidence="12" id="KW-0966">Cell projection</keyword>
<dbReference type="EMBL" id="LQZT01000042">
    <property type="protein sequence ID" value="OCW56190.1"/>
    <property type="molecule type" value="Genomic_DNA"/>
</dbReference>
<dbReference type="RefSeq" id="WP_066181918.1">
    <property type="nucleotide sequence ID" value="NZ_LQZT01000042.1"/>
</dbReference>
<keyword evidence="10" id="KW-0997">Cell inner membrane</keyword>
<comment type="subcellular location">
    <subcellularLocation>
        <location evidence="10">Cell inner membrane</location>
    </subcellularLocation>
    <subcellularLocation>
        <location evidence="2">Cell membrane</location>
        <topology evidence="2">Single-pass membrane protein</topology>
    </subcellularLocation>
</comment>
<evidence type="ECO:0000256" key="6">
    <source>
        <dbReference type="ARBA" id="ARBA00022692"/>
    </source>
</evidence>
<keyword evidence="9 10" id="KW-0472">Membrane</keyword>
<evidence type="ECO:0000256" key="4">
    <source>
        <dbReference type="ARBA" id="ARBA00022475"/>
    </source>
</evidence>
<dbReference type="GO" id="GO:0071978">
    <property type="term" value="P:bacterial-type flagellum-dependent swarming motility"/>
    <property type="evidence" value="ECO:0007669"/>
    <property type="project" value="TreeGrafter"/>
</dbReference>
<dbReference type="STRING" id="1480615.AWJ14_19015"/>
<evidence type="ECO:0000256" key="10">
    <source>
        <dbReference type="RuleBase" id="RU364125"/>
    </source>
</evidence>
<evidence type="ECO:0000256" key="11">
    <source>
        <dbReference type="SAM" id="MobiDB-lite"/>
    </source>
</evidence>
<dbReference type="InterPro" id="IPR005503">
    <property type="entry name" value="FliL"/>
</dbReference>
<dbReference type="GO" id="GO:0006935">
    <property type="term" value="P:chemotaxis"/>
    <property type="evidence" value="ECO:0007669"/>
    <property type="project" value="UniProtKB-KW"/>
</dbReference>
<dbReference type="OrthoDB" id="7908910at2"/>
<feature type="region of interest" description="Disordered" evidence="11">
    <location>
        <begin position="55"/>
        <end position="76"/>
    </location>
</feature>
<keyword evidence="12" id="KW-0282">Flagellum</keyword>
<evidence type="ECO:0000256" key="7">
    <source>
        <dbReference type="ARBA" id="ARBA00022779"/>
    </source>
</evidence>
<comment type="function">
    <text evidence="1 10">Controls the rotational direction of flagella during chemotaxis.</text>
</comment>
<name>A0A1C1YS58_9HYPH</name>
<feature type="compositionally biased region" description="Low complexity" evidence="11">
    <location>
        <begin position="55"/>
        <end position="65"/>
    </location>
</feature>
<proteinExistence type="inferred from homology"/>
<dbReference type="GO" id="GO:0005886">
    <property type="term" value="C:plasma membrane"/>
    <property type="evidence" value="ECO:0007669"/>
    <property type="project" value="UniProtKB-SubCell"/>
</dbReference>
<keyword evidence="5 10" id="KW-0145">Chemotaxis</keyword>
<evidence type="ECO:0000256" key="1">
    <source>
        <dbReference type="ARBA" id="ARBA00002254"/>
    </source>
</evidence>
<dbReference type="PANTHER" id="PTHR35091">
    <property type="entry name" value="FLAGELLAR PROTEIN FLIL"/>
    <property type="match status" value="1"/>
</dbReference>
<evidence type="ECO:0000256" key="8">
    <source>
        <dbReference type="ARBA" id="ARBA00022989"/>
    </source>
</evidence>
<feature type="compositionally biased region" description="Basic and acidic residues" evidence="11">
    <location>
        <begin position="67"/>
        <end position="76"/>
    </location>
</feature>
<protein>
    <recommendedName>
        <fullName evidence="10">Flagellar protein FliL</fullName>
    </recommendedName>
</protein>
<dbReference type="Proteomes" id="UP000094795">
    <property type="component" value="Unassembled WGS sequence"/>
</dbReference>
<organism evidence="12 13">
    <name type="scientific">Hoeflea olei</name>
    <dbReference type="NCBI Taxonomy" id="1480615"/>
    <lineage>
        <taxon>Bacteria</taxon>
        <taxon>Pseudomonadati</taxon>
        <taxon>Pseudomonadota</taxon>
        <taxon>Alphaproteobacteria</taxon>
        <taxon>Hyphomicrobiales</taxon>
        <taxon>Rhizobiaceae</taxon>
        <taxon>Hoeflea</taxon>
    </lineage>
</organism>
<evidence type="ECO:0000256" key="5">
    <source>
        <dbReference type="ARBA" id="ARBA00022500"/>
    </source>
</evidence>
<dbReference type="GO" id="GO:0009425">
    <property type="term" value="C:bacterial-type flagellum basal body"/>
    <property type="evidence" value="ECO:0007669"/>
    <property type="project" value="InterPro"/>
</dbReference>
<keyword evidence="7 10" id="KW-0283">Flagellar rotation</keyword>
<comment type="caution">
    <text evidence="12">The sequence shown here is derived from an EMBL/GenBank/DDBJ whole genome shotgun (WGS) entry which is preliminary data.</text>
</comment>
<keyword evidence="12" id="KW-0969">Cilium</keyword>
<gene>
    <name evidence="12" type="ORF">AWJ14_19015</name>
</gene>
<dbReference type="AlphaFoldDB" id="A0A1C1YS58"/>
<dbReference type="Pfam" id="PF03748">
    <property type="entry name" value="FliL"/>
    <property type="match status" value="1"/>
</dbReference>
<evidence type="ECO:0000256" key="2">
    <source>
        <dbReference type="ARBA" id="ARBA00004162"/>
    </source>
</evidence>
<accession>A0A1C1YS58</accession>
<evidence type="ECO:0000313" key="13">
    <source>
        <dbReference type="Proteomes" id="UP000094795"/>
    </source>
</evidence>
<reference evidence="12 13" key="1">
    <citation type="submission" date="2015-12" db="EMBL/GenBank/DDBJ databases">
        <authorList>
            <person name="Shamseldin A."/>
            <person name="Moawad H."/>
            <person name="Abd El-Rahim W.M."/>
            <person name="Sadowsky M.J."/>
        </authorList>
    </citation>
    <scope>NUCLEOTIDE SEQUENCE [LARGE SCALE GENOMIC DNA]</scope>
    <source>
        <strain evidence="12 13">JC234</strain>
    </source>
</reference>
<comment type="similarity">
    <text evidence="3 10">Belongs to the FliL family.</text>
</comment>
<evidence type="ECO:0000256" key="3">
    <source>
        <dbReference type="ARBA" id="ARBA00008281"/>
    </source>
</evidence>
<sequence length="173" mass="18584">MAETEDESEAPGKKKSGLIVTIAIVLVLSLVAGGGGWVLGGILAPTVAPAEEEAAAAAAEAPAAHGGEGEKKGEAGARVRENLVTLEPITTNLSYPSDNWIRIEVSLVFVGETDDDLADKIQEDILAYLRTVSLQQIEGPRGYQYLQDDLRERVKLRSKGRVNNILMRTFVIE</sequence>
<evidence type="ECO:0000313" key="12">
    <source>
        <dbReference type="EMBL" id="OCW56190.1"/>
    </source>
</evidence>
<evidence type="ECO:0000256" key="9">
    <source>
        <dbReference type="ARBA" id="ARBA00023136"/>
    </source>
</evidence>